<evidence type="ECO:0000259" key="3">
    <source>
        <dbReference type="Pfam" id="PF00248"/>
    </source>
</evidence>
<proteinExistence type="predicted"/>
<comment type="caution">
    <text evidence="4">The sequence shown here is derived from an EMBL/GenBank/DDBJ whole genome shotgun (WGS) entry which is preliminary data.</text>
</comment>
<dbReference type="SUPFAM" id="SSF51430">
    <property type="entry name" value="NAD(P)-linked oxidoreductase"/>
    <property type="match status" value="1"/>
</dbReference>
<protein>
    <submittedName>
        <fullName evidence="4">Perakine reductase</fullName>
    </submittedName>
</protein>
<dbReference type="PANTHER" id="PTHR43625:SF65">
    <property type="entry name" value="NADP-DEPENDENT OXIDOREDUCTASE DOMAIN-CONTAINING PROTEIN"/>
    <property type="match status" value="1"/>
</dbReference>
<dbReference type="GO" id="GO:0016491">
    <property type="term" value="F:oxidoreductase activity"/>
    <property type="evidence" value="ECO:0007669"/>
    <property type="project" value="UniProtKB-KW"/>
</dbReference>
<dbReference type="AlphaFoldDB" id="A0A438KL80"/>
<reference evidence="4 5" key="1">
    <citation type="journal article" date="2018" name="PLoS Genet.">
        <title>Population sequencing reveals clonal diversity and ancestral inbreeding in the grapevine cultivar Chardonnay.</title>
        <authorList>
            <person name="Roach M.J."/>
            <person name="Johnson D.L."/>
            <person name="Bohlmann J."/>
            <person name="van Vuuren H.J."/>
            <person name="Jones S.J."/>
            <person name="Pretorius I.S."/>
            <person name="Schmidt S.A."/>
            <person name="Borneman A.R."/>
        </authorList>
    </citation>
    <scope>NUCLEOTIDE SEQUENCE [LARGE SCALE GENOMIC DNA]</scope>
    <source>
        <strain evidence="5">cv. Chardonnay</strain>
        <tissue evidence="4">Leaf</tissue>
    </source>
</reference>
<dbReference type="Pfam" id="PF00248">
    <property type="entry name" value="Aldo_ket_red"/>
    <property type="match status" value="2"/>
</dbReference>
<feature type="domain" description="NADP-dependent oxidoreductase" evidence="3">
    <location>
        <begin position="127"/>
        <end position="242"/>
    </location>
</feature>
<dbReference type="PANTHER" id="PTHR43625">
    <property type="entry name" value="AFLATOXIN B1 ALDEHYDE REDUCTASE"/>
    <property type="match status" value="1"/>
</dbReference>
<sequence length="338" mass="37452">MSGHVVFQEPSTWQNDLHKTHPKMRVYTNTYTPRKKVTIVAVRIFVSTFCHQQLPLRVGTCTPFNLRCCRWVGTYSISLFFAASCFFGFLRIQNGGHASDQNPKSQIGQSGIGVQIYGLMNHIWVSRLGFGCAGLSGIYNSPLSHEAGCSVIKEAFYKGVTLFDTSDIYGANHDNEIMVGKALKELPREEIQLATKFGLQVLEVGKVVIKGTPEYVRDCCEASLKRLGVDYIDLYYQHRVDIELGIGIVAYSPLGRGFFGGKAVVGELAHSEYPGQFTGENLEKNKLIYARLEKLAAKHGCTLPQLALAWLFHQGDDVVPIPGTTKVKNLDNNIGSLE</sequence>
<name>A0A438KL80_VITVI</name>
<dbReference type="InterPro" id="IPR023210">
    <property type="entry name" value="NADP_OxRdtase_dom"/>
</dbReference>
<feature type="domain" description="NADP-dependent oxidoreductase" evidence="3">
    <location>
        <begin position="244"/>
        <end position="337"/>
    </location>
</feature>
<organism evidence="4 5">
    <name type="scientific">Vitis vinifera</name>
    <name type="common">Grape</name>
    <dbReference type="NCBI Taxonomy" id="29760"/>
    <lineage>
        <taxon>Eukaryota</taxon>
        <taxon>Viridiplantae</taxon>
        <taxon>Streptophyta</taxon>
        <taxon>Embryophyta</taxon>
        <taxon>Tracheophyta</taxon>
        <taxon>Spermatophyta</taxon>
        <taxon>Magnoliopsida</taxon>
        <taxon>eudicotyledons</taxon>
        <taxon>Gunneridae</taxon>
        <taxon>Pentapetalae</taxon>
        <taxon>rosids</taxon>
        <taxon>Vitales</taxon>
        <taxon>Vitaceae</taxon>
        <taxon>Viteae</taxon>
        <taxon>Vitis</taxon>
    </lineage>
</organism>
<dbReference type="EMBL" id="QGNW01000004">
    <property type="protein sequence ID" value="RVX21958.1"/>
    <property type="molecule type" value="Genomic_DNA"/>
</dbReference>
<evidence type="ECO:0000313" key="5">
    <source>
        <dbReference type="Proteomes" id="UP000288805"/>
    </source>
</evidence>
<keyword evidence="2" id="KW-0560">Oxidoreductase</keyword>
<dbReference type="Proteomes" id="UP000288805">
    <property type="component" value="Unassembled WGS sequence"/>
</dbReference>
<keyword evidence="1" id="KW-0521">NADP</keyword>
<gene>
    <name evidence="4" type="primary">PR_0</name>
    <name evidence="4" type="ORF">CK203_001155</name>
</gene>
<evidence type="ECO:0000256" key="1">
    <source>
        <dbReference type="ARBA" id="ARBA00022857"/>
    </source>
</evidence>
<evidence type="ECO:0000256" key="2">
    <source>
        <dbReference type="ARBA" id="ARBA00023002"/>
    </source>
</evidence>
<accession>A0A438KL80</accession>
<dbReference type="Gene3D" id="3.20.20.100">
    <property type="entry name" value="NADP-dependent oxidoreductase domain"/>
    <property type="match status" value="2"/>
</dbReference>
<dbReference type="InterPro" id="IPR050791">
    <property type="entry name" value="Aldo-Keto_reductase"/>
</dbReference>
<evidence type="ECO:0000313" key="4">
    <source>
        <dbReference type="EMBL" id="RVX21958.1"/>
    </source>
</evidence>
<dbReference type="InterPro" id="IPR036812">
    <property type="entry name" value="NAD(P)_OxRdtase_dom_sf"/>
</dbReference>